<dbReference type="InParanoid" id="M1DL68"/>
<keyword evidence="3" id="KW-1185">Reference proteome</keyword>
<dbReference type="PaxDb" id="4113-PGSC0003DMT400090793"/>
<accession>M1DL68</accession>
<feature type="region of interest" description="Disordered" evidence="1">
    <location>
        <begin position="1"/>
        <end position="73"/>
    </location>
</feature>
<proteinExistence type="predicted"/>
<dbReference type="HOGENOM" id="CLU_170668_0_0_1"/>
<dbReference type="AlphaFoldDB" id="M1DL68"/>
<dbReference type="EnsemblPlants" id="PGSC0003DMT400090793">
    <property type="protein sequence ID" value="PGSC0003DMT400090793"/>
    <property type="gene ID" value="PGSC0003DMG400040364"/>
</dbReference>
<reference evidence="3" key="1">
    <citation type="journal article" date="2011" name="Nature">
        <title>Genome sequence and analysis of the tuber crop potato.</title>
        <authorList>
            <consortium name="The Potato Genome Sequencing Consortium"/>
        </authorList>
    </citation>
    <scope>NUCLEOTIDE SEQUENCE [LARGE SCALE GENOMIC DNA]</scope>
    <source>
        <strain evidence="3">cv. DM1-3 516 R44</strain>
    </source>
</reference>
<protein>
    <submittedName>
        <fullName evidence="2">Uncharacterized protein</fullName>
    </submittedName>
</protein>
<reference evidence="2" key="2">
    <citation type="submission" date="2015-06" db="UniProtKB">
        <authorList>
            <consortium name="EnsemblPlants"/>
        </authorList>
    </citation>
    <scope>IDENTIFICATION</scope>
    <source>
        <strain evidence="2">DM1-3 516 R44</strain>
    </source>
</reference>
<dbReference type="Gramene" id="PGSC0003DMT400090793">
    <property type="protein sequence ID" value="PGSC0003DMT400090793"/>
    <property type="gene ID" value="PGSC0003DMG400040364"/>
</dbReference>
<evidence type="ECO:0000313" key="3">
    <source>
        <dbReference type="Proteomes" id="UP000011115"/>
    </source>
</evidence>
<sequence length="114" mass="12258">MLVESGSPLKPLPKPSSENKLSLDPRSDHGPWSVSVDRGPLYPASDANDGRPVRTVVQSTVRRSDHRFKSSTVRSRIDRFPISSSAVPVHAHDHASRVSLGSLVILGPVSASRG</sequence>
<dbReference type="Proteomes" id="UP000011115">
    <property type="component" value="Unassembled WGS sequence"/>
</dbReference>
<evidence type="ECO:0000313" key="2">
    <source>
        <dbReference type="EnsemblPlants" id="PGSC0003DMT400090793"/>
    </source>
</evidence>
<name>M1DL68_SOLTU</name>
<evidence type="ECO:0000256" key="1">
    <source>
        <dbReference type="SAM" id="MobiDB-lite"/>
    </source>
</evidence>
<organism evidence="2 3">
    <name type="scientific">Solanum tuberosum</name>
    <name type="common">Potato</name>
    <dbReference type="NCBI Taxonomy" id="4113"/>
    <lineage>
        <taxon>Eukaryota</taxon>
        <taxon>Viridiplantae</taxon>
        <taxon>Streptophyta</taxon>
        <taxon>Embryophyta</taxon>
        <taxon>Tracheophyta</taxon>
        <taxon>Spermatophyta</taxon>
        <taxon>Magnoliopsida</taxon>
        <taxon>eudicotyledons</taxon>
        <taxon>Gunneridae</taxon>
        <taxon>Pentapetalae</taxon>
        <taxon>asterids</taxon>
        <taxon>lamiids</taxon>
        <taxon>Solanales</taxon>
        <taxon>Solanaceae</taxon>
        <taxon>Solanoideae</taxon>
        <taxon>Solaneae</taxon>
        <taxon>Solanum</taxon>
    </lineage>
</organism>